<comment type="similarity">
    <text evidence="5">Belongs to the peroxiredoxin family. Prx6 subfamily.</text>
</comment>
<evidence type="ECO:0000256" key="9">
    <source>
        <dbReference type="PIRNR" id="PIRNR000239"/>
    </source>
</evidence>
<dbReference type="Gene3D" id="3.40.30.10">
    <property type="entry name" value="Glutaredoxin"/>
    <property type="match status" value="1"/>
</dbReference>
<keyword evidence="1 9" id="KW-0575">Peroxidase</keyword>
<dbReference type="GO" id="GO:0005739">
    <property type="term" value="C:mitochondrion"/>
    <property type="evidence" value="ECO:0007669"/>
    <property type="project" value="TreeGrafter"/>
</dbReference>
<feature type="domain" description="Thioredoxin" evidence="11">
    <location>
        <begin position="1"/>
        <end position="164"/>
    </location>
</feature>
<evidence type="ECO:0000256" key="4">
    <source>
        <dbReference type="ARBA" id="ARBA00023284"/>
    </source>
</evidence>
<dbReference type="GO" id="GO:0051920">
    <property type="term" value="F:peroxiredoxin activity"/>
    <property type="evidence" value="ECO:0007669"/>
    <property type="project" value="InterPro"/>
</dbReference>
<comment type="catalytic activity">
    <reaction evidence="8">
        <text>a hydroperoxide + [protein]-dithiol = [protein]-disulfide + an alcohol + H2O</text>
        <dbReference type="Rhea" id="RHEA:10008"/>
        <dbReference type="Rhea" id="RHEA-COMP:10593"/>
        <dbReference type="Rhea" id="RHEA-COMP:10594"/>
        <dbReference type="ChEBI" id="CHEBI:15377"/>
        <dbReference type="ChEBI" id="CHEBI:29950"/>
        <dbReference type="ChEBI" id="CHEBI:30879"/>
        <dbReference type="ChEBI" id="CHEBI:35924"/>
        <dbReference type="ChEBI" id="CHEBI:50058"/>
    </reaction>
</comment>
<evidence type="ECO:0000256" key="2">
    <source>
        <dbReference type="ARBA" id="ARBA00022862"/>
    </source>
</evidence>
<reference evidence="12 13" key="1">
    <citation type="submission" date="2024-03" db="EMBL/GenBank/DDBJ databases">
        <title>The genome assembly and annotation of the cricket Gryllus longicercus Weissman &amp; Gray.</title>
        <authorList>
            <person name="Szrajer S."/>
            <person name="Gray D."/>
            <person name="Ylla G."/>
        </authorList>
    </citation>
    <scope>NUCLEOTIDE SEQUENCE [LARGE SCALE GENOMIC DNA]</scope>
    <source>
        <strain evidence="12">DAG 2021-001</strain>
        <tissue evidence="12">Whole body minus gut</tissue>
    </source>
</reference>
<evidence type="ECO:0000313" key="13">
    <source>
        <dbReference type="Proteomes" id="UP001378592"/>
    </source>
</evidence>
<keyword evidence="3 9" id="KW-0560">Oxidoreductase</keyword>
<dbReference type="Proteomes" id="UP001378592">
    <property type="component" value="Unassembled WGS sequence"/>
</dbReference>
<evidence type="ECO:0000313" key="12">
    <source>
        <dbReference type="EMBL" id="KAK7861795.1"/>
    </source>
</evidence>
<evidence type="ECO:0000256" key="6">
    <source>
        <dbReference type="ARBA" id="ARBA00026176"/>
    </source>
</evidence>
<accession>A0AAN9Z4X3</accession>
<dbReference type="SUPFAM" id="SSF52833">
    <property type="entry name" value="Thioredoxin-like"/>
    <property type="match status" value="1"/>
</dbReference>
<dbReference type="GO" id="GO:0005829">
    <property type="term" value="C:cytosol"/>
    <property type="evidence" value="ECO:0007669"/>
    <property type="project" value="TreeGrafter"/>
</dbReference>
<dbReference type="GO" id="GO:0045454">
    <property type="term" value="P:cell redox homeostasis"/>
    <property type="evidence" value="ECO:0007669"/>
    <property type="project" value="TreeGrafter"/>
</dbReference>
<sequence length="235" mass="26883">MRLGAVMPNFWAPSTHGDLQFYEWLGEEWCVMFSHPADFTPVCTTELGRIAERAYEFSRRGVKLLGHSCDSLEAHRAWIKDIRSMSRSVPVVFPYPIIADESRELALRLDMIDEDQRYDLGAANTVRALYVIGPDRKVKLSMFYPNSTGRNVDEILRVVDSLQLTHRLNNTVVTPADWRMGESIMLEPSVREEQAAQLFPKGVETVRMPSGLAYVRKTHHYTAHSKECWDGATKH</sequence>
<dbReference type="Gene3D" id="3.30.1020.10">
    <property type="entry name" value="Antioxidant, Horf6, Chain A, domain2"/>
    <property type="match status" value="1"/>
</dbReference>
<dbReference type="PROSITE" id="PS51352">
    <property type="entry name" value="THIOREDOXIN_2"/>
    <property type="match status" value="1"/>
</dbReference>
<organism evidence="12 13">
    <name type="scientific">Gryllus longicercus</name>
    <dbReference type="NCBI Taxonomy" id="2509291"/>
    <lineage>
        <taxon>Eukaryota</taxon>
        <taxon>Metazoa</taxon>
        <taxon>Ecdysozoa</taxon>
        <taxon>Arthropoda</taxon>
        <taxon>Hexapoda</taxon>
        <taxon>Insecta</taxon>
        <taxon>Pterygota</taxon>
        <taxon>Neoptera</taxon>
        <taxon>Polyneoptera</taxon>
        <taxon>Orthoptera</taxon>
        <taxon>Ensifera</taxon>
        <taxon>Gryllidea</taxon>
        <taxon>Grylloidea</taxon>
        <taxon>Gryllidae</taxon>
        <taxon>Gryllinae</taxon>
        <taxon>Gryllus</taxon>
    </lineage>
</organism>
<dbReference type="AlphaFoldDB" id="A0AAN9Z4X3"/>
<dbReference type="PANTHER" id="PTHR43503">
    <property type="entry name" value="MCG48959-RELATED"/>
    <property type="match status" value="1"/>
</dbReference>
<keyword evidence="4 9" id="KW-0676">Redox-active center</keyword>
<evidence type="ECO:0000259" key="11">
    <source>
        <dbReference type="PROSITE" id="PS51352"/>
    </source>
</evidence>
<evidence type="ECO:0000256" key="10">
    <source>
        <dbReference type="PIRSR" id="PIRSR000239-1"/>
    </source>
</evidence>
<dbReference type="PANTHER" id="PTHR43503:SF3">
    <property type="entry name" value="DI01187P-RELATED"/>
    <property type="match status" value="1"/>
</dbReference>
<keyword evidence="2 9" id="KW-0049">Antioxidant</keyword>
<dbReference type="EMBL" id="JAZDUA010000298">
    <property type="protein sequence ID" value="KAK7861795.1"/>
    <property type="molecule type" value="Genomic_DNA"/>
</dbReference>
<dbReference type="InterPro" id="IPR036249">
    <property type="entry name" value="Thioredoxin-like_sf"/>
</dbReference>
<keyword evidence="13" id="KW-1185">Reference proteome</keyword>
<comment type="function">
    <text evidence="7">Thiol-specific peroxidase that catalyzes the reduction of hydrogen peroxide and organic hydroperoxides to water and alcohols, respectively. Plays a role in cell protection against oxidative stress by detoxifying peroxides.</text>
</comment>
<gene>
    <name evidence="12" type="ORF">R5R35_000564</name>
</gene>
<comment type="caution">
    <text evidence="12">The sequence shown here is derived from an EMBL/GenBank/DDBJ whole genome shotgun (WGS) entry which is preliminary data.</text>
</comment>
<proteinExistence type="inferred from homology"/>
<evidence type="ECO:0000256" key="5">
    <source>
        <dbReference type="ARBA" id="ARBA00025719"/>
    </source>
</evidence>
<dbReference type="Pfam" id="PF00578">
    <property type="entry name" value="AhpC-TSA"/>
    <property type="match status" value="1"/>
</dbReference>
<dbReference type="FunFam" id="3.40.30.10:FF:000011">
    <property type="entry name" value="Peroxiredoxin PRX1"/>
    <property type="match status" value="1"/>
</dbReference>
<dbReference type="InterPro" id="IPR000866">
    <property type="entry name" value="AhpC/TSA"/>
</dbReference>
<evidence type="ECO:0000256" key="8">
    <source>
        <dbReference type="ARBA" id="ARBA00051132"/>
    </source>
</evidence>
<evidence type="ECO:0000256" key="7">
    <source>
        <dbReference type="ARBA" id="ARBA00037420"/>
    </source>
</evidence>
<feature type="active site" description="Cysteine sulfenic acid (-SOH) intermediate; for peroxidase activity" evidence="10">
    <location>
        <position position="43"/>
    </location>
</feature>
<dbReference type="FunFam" id="3.30.1020.10:FF:000001">
    <property type="entry name" value="1-Cys peroxiredoxin"/>
    <property type="match status" value="1"/>
</dbReference>
<protein>
    <recommendedName>
        <fullName evidence="6">1-Cys peroxiredoxin</fullName>
    </recommendedName>
</protein>
<name>A0AAN9Z4X3_9ORTH</name>
<dbReference type="InterPro" id="IPR024706">
    <property type="entry name" value="Peroxiredoxin_AhpC-typ"/>
</dbReference>
<dbReference type="CDD" id="cd03016">
    <property type="entry name" value="PRX_1cys"/>
    <property type="match status" value="1"/>
</dbReference>
<dbReference type="InterPro" id="IPR045020">
    <property type="entry name" value="PRX_1cys"/>
</dbReference>
<evidence type="ECO:0000256" key="3">
    <source>
        <dbReference type="ARBA" id="ARBA00023002"/>
    </source>
</evidence>
<evidence type="ECO:0000256" key="1">
    <source>
        <dbReference type="ARBA" id="ARBA00022559"/>
    </source>
</evidence>
<dbReference type="PIRSF" id="PIRSF000239">
    <property type="entry name" value="AHPC"/>
    <property type="match status" value="1"/>
</dbReference>
<dbReference type="InterPro" id="IPR013766">
    <property type="entry name" value="Thioredoxin_domain"/>
</dbReference>